<dbReference type="InterPro" id="IPR018085">
    <property type="entry name" value="Ura-DNA_Glyclase_AS"/>
</dbReference>
<dbReference type="GO" id="GO:0006284">
    <property type="term" value="P:base-excision repair"/>
    <property type="evidence" value="ECO:0007669"/>
    <property type="project" value="UniProtKB-UniRule"/>
</dbReference>
<dbReference type="Gene3D" id="3.40.470.10">
    <property type="entry name" value="Uracil-DNA glycosylase-like domain"/>
    <property type="match status" value="1"/>
</dbReference>
<dbReference type="PROSITE" id="PS00130">
    <property type="entry name" value="U_DNA_GLYCOSYLASE"/>
    <property type="match status" value="1"/>
</dbReference>
<feature type="compositionally biased region" description="Low complexity" evidence="8">
    <location>
        <begin position="39"/>
        <end position="49"/>
    </location>
</feature>
<dbReference type="PANTHER" id="PTHR11264:SF0">
    <property type="entry name" value="URACIL-DNA GLYCOSYLASE"/>
    <property type="match status" value="1"/>
</dbReference>
<dbReference type="PANTHER" id="PTHR11264">
    <property type="entry name" value="URACIL-DNA GLYCOSYLASE"/>
    <property type="match status" value="1"/>
</dbReference>
<sequence>MITSFFAPRSKTGKKRVVEDEREGGGDNSRTKRRDERVVAPPSESSSASDAMTPPLPTTTRRPLSDEAIALLSLLCEEEGREHVPDWRSALEMHFASSSFSSLAKFVARERASHTVYPPPRSVFSALNLTPLHRVKVVIVGQDPYHQPNQGHGLSFSVPAGVMIPPSLRNIYKELLNDPNVPEFDSLPRHGNLERWARQGVLLLNNVLTVRRGEAASHAKRGWEEFTDRIIEAVVRRDAMGIEAMMTRDGRIVGGIDDEGCPGTGVVFLLWGKPASLKATTVLAKFNNGERARHVVITCSHPSPLGATKTSSPFMGSRCFSRANEELAMRGKKPIDWRVDGPLECGVEKCPHGVSMDKFDGSDL</sequence>
<dbReference type="InterPro" id="IPR005122">
    <property type="entry name" value="Uracil-DNA_glycosylase-like"/>
</dbReference>
<evidence type="ECO:0000313" key="10">
    <source>
        <dbReference type="EMBL" id="KAL3817833.1"/>
    </source>
</evidence>
<feature type="active site" description="Proton acceptor" evidence="5 6">
    <location>
        <position position="143"/>
    </location>
</feature>
<accession>A0ABD3S042</accession>
<dbReference type="CDD" id="cd10027">
    <property type="entry name" value="UDG-F1-like"/>
    <property type="match status" value="1"/>
</dbReference>
<feature type="compositionally biased region" description="Basic and acidic residues" evidence="8">
    <location>
        <begin position="16"/>
        <end position="38"/>
    </location>
</feature>
<keyword evidence="2 5" id="KW-0227">DNA damage</keyword>
<evidence type="ECO:0000259" key="9">
    <source>
        <dbReference type="SMART" id="SM00986"/>
    </source>
</evidence>
<dbReference type="Proteomes" id="UP001530377">
    <property type="component" value="Unassembled WGS sequence"/>
</dbReference>
<dbReference type="EMBL" id="JALLPB020000089">
    <property type="protein sequence ID" value="KAL3817833.1"/>
    <property type="molecule type" value="Genomic_DNA"/>
</dbReference>
<dbReference type="InterPro" id="IPR002043">
    <property type="entry name" value="UDG_fam1"/>
</dbReference>
<keyword evidence="5" id="KW-0539">Nucleus</keyword>
<evidence type="ECO:0000256" key="8">
    <source>
        <dbReference type="SAM" id="MobiDB-lite"/>
    </source>
</evidence>
<dbReference type="GO" id="GO:0005739">
    <property type="term" value="C:mitochondrion"/>
    <property type="evidence" value="ECO:0007669"/>
    <property type="project" value="UniProtKB-SubCell"/>
</dbReference>
<dbReference type="NCBIfam" id="NF003588">
    <property type="entry name" value="PRK05254.1-1"/>
    <property type="match status" value="1"/>
</dbReference>
<protein>
    <recommendedName>
        <fullName evidence="5 7">Uracil-DNA glycosylase</fullName>
        <shortName evidence="5">UDG</shortName>
        <ecNumber evidence="5 7">3.2.2.27</ecNumber>
    </recommendedName>
</protein>
<feature type="region of interest" description="Disordered" evidence="8">
    <location>
        <begin position="1"/>
        <end position="63"/>
    </location>
</feature>
<evidence type="ECO:0000256" key="1">
    <source>
        <dbReference type="ARBA" id="ARBA00008184"/>
    </source>
</evidence>
<dbReference type="HAMAP" id="MF_00148">
    <property type="entry name" value="UDG"/>
    <property type="match status" value="1"/>
</dbReference>
<keyword evidence="4 5" id="KW-0234">DNA repair</keyword>
<dbReference type="SUPFAM" id="SSF52141">
    <property type="entry name" value="Uracil-DNA glycosylase-like"/>
    <property type="match status" value="1"/>
</dbReference>
<keyword evidence="5" id="KW-0496">Mitochondrion</keyword>
<evidence type="ECO:0000256" key="3">
    <source>
        <dbReference type="ARBA" id="ARBA00022801"/>
    </source>
</evidence>
<evidence type="ECO:0000256" key="4">
    <source>
        <dbReference type="ARBA" id="ARBA00023204"/>
    </source>
</evidence>
<gene>
    <name evidence="10" type="ORF">ACHAXA_004007</name>
</gene>
<dbReference type="SMART" id="SM00986">
    <property type="entry name" value="UDG"/>
    <property type="match status" value="1"/>
</dbReference>
<comment type="subcellular location">
    <subcellularLocation>
        <location evidence="5">Mitochondrion</location>
    </subcellularLocation>
    <subcellularLocation>
        <location evidence="5">Nucleus</location>
    </subcellularLocation>
</comment>
<dbReference type="Pfam" id="PF03167">
    <property type="entry name" value="UDG"/>
    <property type="match status" value="1"/>
</dbReference>
<evidence type="ECO:0000256" key="2">
    <source>
        <dbReference type="ARBA" id="ARBA00022763"/>
    </source>
</evidence>
<evidence type="ECO:0000313" key="11">
    <source>
        <dbReference type="Proteomes" id="UP001530377"/>
    </source>
</evidence>
<feature type="domain" description="Uracil-DNA glycosylase-like" evidence="9">
    <location>
        <begin position="128"/>
        <end position="327"/>
    </location>
</feature>
<comment type="catalytic activity">
    <reaction evidence="5 7">
        <text>Hydrolyzes single-stranded DNA or mismatched double-stranded DNA and polynucleotides, releasing free uracil.</text>
        <dbReference type="EC" id="3.2.2.27"/>
    </reaction>
</comment>
<comment type="function">
    <text evidence="5 7">Excises uracil residues from the DNA which can arise as a result of misincorporation of dUMP residues by DNA polymerase or due to deamination of cytosine.</text>
</comment>
<dbReference type="AlphaFoldDB" id="A0ABD3S042"/>
<keyword evidence="11" id="KW-1185">Reference proteome</keyword>
<reference evidence="10 11" key="1">
    <citation type="submission" date="2024-10" db="EMBL/GenBank/DDBJ databases">
        <title>Updated reference genomes for cyclostephanoid diatoms.</title>
        <authorList>
            <person name="Roberts W.R."/>
            <person name="Alverson A.J."/>
        </authorList>
    </citation>
    <scope>NUCLEOTIDE SEQUENCE [LARGE SCALE GENOMIC DNA]</scope>
    <source>
        <strain evidence="10 11">AJA228-03</strain>
    </source>
</reference>
<dbReference type="GO" id="GO:0004844">
    <property type="term" value="F:uracil DNA N-glycosylase activity"/>
    <property type="evidence" value="ECO:0007669"/>
    <property type="project" value="UniProtKB-UniRule"/>
</dbReference>
<dbReference type="NCBIfam" id="TIGR00628">
    <property type="entry name" value="ung"/>
    <property type="match status" value="1"/>
</dbReference>
<evidence type="ECO:0000256" key="7">
    <source>
        <dbReference type="RuleBase" id="RU003780"/>
    </source>
</evidence>
<evidence type="ECO:0000256" key="6">
    <source>
        <dbReference type="PROSITE-ProRule" id="PRU10072"/>
    </source>
</evidence>
<comment type="caution">
    <text evidence="10">The sequence shown here is derived from an EMBL/GenBank/DDBJ whole genome shotgun (WGS) entry which is preliminary data.</text>
</comment>
<dbReference type="NCBIfam" id="NF003592">
    <property type="entry name" value="PRK05254.1-5"/>
    <property type="match status" value="1"/>
</dbReference>
<proteinExistence type="inferred from homology"/>
<dbReference type="EC" id="3.2.2.27" evidence="5 7"/>
<dbReference type="SMART" id="SM00987">
    <property type="entry name" value="UreE_C"/>
    <property type="match status" value="1"/>
</dbReference>
<dbReference type="GO" id="GO:0005634">
    <property type="term" value="C:nucleus"/>
    <property type="evidence" value="ECO:0007669"/>
    <property type="project" value="UniProtKB-SubCell"/>
</dbReference>
<organism evidence="10 11">
    <name type="scientific">Cyclostephanos tholiformis</name>
    <dbReference type="NCBI Taxonomy" id="382380"/>
    <lineage>
        <taxon>Eukaryota</taxon>
        <taxon>Sar</taxon>
        <taxon>Stramenopiles</taxon>
        <taxon>Ochrophyta</taxon>
        <taxon>Bacillariophyta</taxon>
        <taxon>Coscinodiscophyceae</taxon>
        <taxon>Thalassiosirophycidae</taxon>
        <taxon>Stephanodiscales</taxon>
        <taxon>Stephanodiscaceae</taxon>
        <taxon>Cyclostephanos</taxon>
    </lineage>
</organism>
<comment type="similarity">
    <text evidence="1 5 7">Belongs to the uracil-DNA glycosylase (UDG) superfamily. UNG family.</text>
</comment>
<evidence type="ECO:0000256" key="5">
    <source>
        <dbReference type="HAMAP-Rule" id="MF_03166"/>
    </source>
</evidence>
<name>A0ABD3S042_9STRA</name>
<keyword evidence="3 5" id="KW-0378">Hydrolase</keyword>
<dbReference type="InterPro" id="IPR036895">
    <property type="entry name" value="Uracil-DNA_glycosylase-like_sf"/>
</dbReference>